<organism evidence="1 2">
    <name type="scientific">Photobacterium toruni</name>
    <dbReference type="NCBI Taxonomy" id="1935446"/>
    <lineage>
        <taxon>Bacteria</taxon>
        <taxon>Pseudomonadati</taxon>
        <taxon>Pseudomonadota</taxon>
        <taxon>Gammaproteobacteria</taxon>
        <taxon>Vibrionales</taxon>
        <taxon>Vibrionaceae</taxon>
        <taxon>Photobacterium</taxon>
    </lineage>
</organism>
<gene>
    <name evidence="1" type="ORF">VXS06_14345</name>
</gene>
<name>A0ABU6L8N8_9GAMM</name>
<accession>A0ABU6L8N8</accession>
<dbReference type="EMBL" id="JAYXUG010000013">
    <property type="protein sequence ID" value="MEC6832943.1"/>
    <property type="molecule type" value="Genomic_DNA"/>
</dbReference>
<dbReference type="RefSeq" id="WP_327775244.1">
    <property type="nucleotide sequence ID" value="NZ_JAYXUG010000013.1"/>
</dbReference>
<proteinExistence type="predicted"/>
<dbReference type="Proteomes" id="UP001306119">
    <property type="component" value="Unassembled WGS sequence"/>
</dbReference>
<evidence type="ECO:0000313" key="1">
    <source>
        <dbReference type="EMBL" id="MEC6832943.1"/>
    </source>
</evidence>
<comment type="caution">
    <text evidence="1">The sequence shown here is derived from an EMBL/GenBank/DDBJ whole genome shotgun (WGS) entry which is preliminary data.</text>
</comment>
<protein>
    <submittedName>
        <fullName evidence="1">Uncharacterized protein</fullName>
    </submittedName>
</protein>
<keyword evidence="2" id="KW-1185">Reference proteome</keyword>
<evidence type="ECO:0000313" key="2">
    <source>
        <dbReference type="Proteomes" id="UP001306119"/>
    </source>
</evidence>
<sequence>MYVLINNLDGTVNYADDHPVNKNLCFTGTKLYEYPALMLCDVVDPLLEDVMMAKWDFVNRKMVVDWGIKRQIAKAWATSLLRQYNLTMSTVPDWDQLKKGKIQANIDALNGYLANSEFEKHDRPEMIVI</sequence>
<reference evidence="1 2" key="1">
    <citation type="submission" date="2024-01" db="EMBL/GenBank/DDBJ databases">
        <title>Active colonisers of the gastrointestinal tract of Atlantic salmon farmed in a warm water region.</title>
        <authorList>
            <person name="Bowman J.P."/>
        </authorList>
    </citation>
    <scope>NUCLEOTIDE SEQUENCE [LARGE SCALE GENOMIC DNA]</scope>
    <source>
        <strain evidence="1 2">S3MW1</strain>
    </source>
</reference>